<name>A0A5B8XS93_9DELT</name>
<sequence length="137" mass="15703">MTTRTPIYVHFEVPFHDVDRANIVWHGHYLRYFEFARTALMRAHRLDVDDFIDLGLGLVVSESRCRHVSPARYADVLRIEARFEAVTHQIVVGYLIVNETSGKVVARGRTSMVCVNFDLDLLPKVPAEILDRIGKLP</sequence>
<comment type="similarity">
    <text evidence="1">Belongs to the 4-hydroxybenzoyl-CoA thioesterase family.</text>
</comment>
<proteinExistence type="inferred from homology"/>
<dbReference type="AlphaFoldDB" id="A0A5B8XS93"/>
<dbReference type="InterPro" id="IPR006684">
    <property type="entry name" value="YbgC/YbaW"/>
</dbReference>
<dbReference type="CDD" id="cd00586">
    <property type="entry name" value="4HBT"/>
    <property type="match status" value="1"/>
</dbReference>
<accession>A0A5B8XS93</accession>
<gene>
    <name evidence="3" type="ORF">FRD01_14315</name>
</gene>
<evidence type="ECO:0000256" key="2">
    <source>
        <dbReference type="ARBA" id="ARBA00022801"/>
    </source>
</evidence>
<keyword evidence="4" id="KW-1185">Reference proteome</keyword>
<dbReference type="KEGG" id="bbae:FRD01_14315"/>
<evidence type="ECO:0000313" key="4">
    <source>
        <dbReference type="Proteomes" id="UP000321595"/>
    </source>
</evidence>
<dbReference type="Gene3D" id="3.10.129.10">
    <property type="entry name" value="Hotdog Thioesterase"/>
    <property type="match status" value="1"/>
</dbReference>
<dbReference type="Pfam" id="PF13279">
    <property type="entry name" value="4HBT_2"/>
    <property type="match status" value="1"/>
</dbReference>
<protein>
    <submittedName>
        <fullName evidence="3">Acyl-CoA thioesterase</fullName>
    </submittedName>
</protein>
<evidence type="ECO:0000256" key="1">
    <source>
        <dbReference type="ARBA" id="ARBA00005953"/>
    </source>
</evidence>
<dbReference type="GO" id="GO:0047617">
    <property type="term" value="F:fatty acyl-CoA hydrolase activity"/>
    <property type="evidence" value="ECO:0007669"/>
    <property type="project" value="TreeGrafter"/>
</dbReference>
<dbReference type="OrthoDB" id="9800856at2"/>
<dbReference type="InterPro" id="IPR029069">
    <property type="entry name" value="HotDog_dom_sf"/>
</dbReference>
<evidence type="ECO:0000313" key="3">
    <source>
        <dbReference type="EMBL" id="QED28385.1"/>
    </source>
</evidence>
<dbReference type="Proteomes" id="UP000321595">
    <property type="component" value="Chromosome"/>
</dbReference>
<dbReference type="PANTHER" id="PTHR31793:SF27">
    <property type="entry name" value="NOVEL THIOESTERASE SUPERFAMILY DOMAIN AND SAPOSIN A-TYPE DOMAIN CONTAINING PROTEIN (0610012H03RIK)"/>
    <property type="match status" value="1"/>
</dbReference>
<dbReference type="PANTHER" id="PTHR31793">
    <property type="entry name" value="4-HYDROXYBENZOYL-COA THIOESTERASE FAMILY MEMBER"/>
    <property type="match status" value="1"/>
</dbReference>
<organism evidence="3 4">
    <name type="scientific">Microvenator marinus</name>
    <dbReference type="NCBI Taxonomy" id="2600177"/>
    <lineage>
        <taxon>Bacteria</taxon>
        <taxon>Deltaproteobacteria</taxon>
        <taxon>Bradymonadales</taxon>
        <taxon>Microvenatoraceae</taxon>
        <taxon>Microvenator</taxon>
    </lineage>
</organism>
<dbReference type="SUPFAM" id="SSF54637">
    <property type="entry name" value="Thioesterase/thiol ester dehydrase-isomerase"/>
    <property type="match status" value="1"/>
</dbReference>
<keyword evidence="2" id="KW-0378">Hydrolase</keyword>
<dbReference type="PIRSF" id="PIRSF003230">
    <property type="entry name" value="YbgC"/>
    <property type="match status" value="1"/>
</dbReference>
<dbReference type="InterPro" id="IPR050563">
    <property type="entry name" value="4-hydroxybenzoyl-CoA_TE"/>
</dbReference>
<dbReference type="EMBL" id="CP042467">
    <property type="protein sequence ID" value="QED28385.1"/>
    <property type="molecule type" value="Genomic_DNA"/>
</dbReference>
<dbReference type="RefSeq" id="WP_146960764.1">
    <property type="nucleotide sequence ID" value="NZ_CP042467.1"/>
</dbReference>
<reference evidence="3 4" key="1">
    <citation type="submission" date="2019-08" db="EMBL/GenBank/DDBJ databases">
        <authorList>
            <person name="Liang Q."/>
        </authorList>
    </citation>
    <scope>NUCLEOTIDE SEQUENCE [LARGE SCALE GENOMIC DNA]</scope>
    <source>
        <strain evidence="3 4">V1718</strain>
    </source>
</reference>